<organism evidence="2">
    <name type="scientific">Harpegnathos saltator</name>
    <name type="common">Jerdon's jumping ant</name>
    <dbReference type="NCBI Taxonomy" id="610380"/>
    <lineage>
        <taxon>Eukaryota</taxon>
        <taxon>Metazoa</taxon>
        <taxon>Ecdysozoa</taxon>
        <taxon>Arthropoda</taxon>
        <taxon>Hexapoda</taxon>
        <taxon>Insecta</taxon>
        <taxon>Pterygota</taxon>
        <taxon>Neoptera</taxon>
        <taxon>Endopterygota</taxon>
        <taxon>Hymenoptera</taxon>
        <taxon>Apocrita</taxon>
        <taxon>Aculeata</taxon>
        <taxon>Formicoidea</taxon>
        <taxon>Formicidae</taxon>
        <taxon>Ponerinae</taxon>
        <taxon>Ponerini</taxon>
        <taxon>Harpegnathos</taxon>
    </lineage>
</organism>
<protein>
    <submittedName>
        <fullName evidence="1">Uncharacterized protein</fullName>
    </submittedName>
</protein>
<feature type="non-terminal residue" evidence="1">
    <location>
        <position position="1"/>
    </location>
</feature>
<name>E2BQM0_HARSA</name>
<evidence type="ECO:0000313" key="1">
    <source>
        <dbReference type="EMBL" id="EFN82011.1"/>
    </source>
</evidence>
<evidence type="ECO:0000313" key="2">
    <source>
        <dbReference type="Proteomes" id="UP000008237"/>
    </source>
</evidence>
<gene>
    <name evidence="1" type="ORF">EAI_14404</name>
</gene>
<sequence length="124" mass="14282">DELRSIEGSSIERRRRKKQGCNKMSFALNFKDVEDSVRSFDESSDYSVERWISDFKDAATLFGWNDVQKLIFARKFIKGVAATLLRSEGVITSWKKLKAILADEFSTKISSVDLHQMLTARKKK</sequence>
<dbReference type="AlphaFoldDB" id="E2BQM0"/>
<accession>E2BQM0</accession>
<dbReference type="EMBL" id="GL449783">
    <property type="protein sequence ID" value="EFN82011.1"/>
    <property type="molecule type" value="Genomic_DNA"/>
</dbReference>
<reference evidence="1 2" key="1">
    <citation type="journal article" date="2010" name="Science">
        <title>Genomic comparison of the ants Camponotus floridanus and Harpegnathos saltator.</title>
        <authorList>
            <person name="Bonasio R."/>
            <person name="Zhang G."/>
            <person name="Ye C."/>
            <person name="Mutti N.S."/>
            <person name="Fang X."/>
            <person name="Qin N."/>
            <person name="Donahue G."/>
            <person name="Yang P."/>
            <person name="Li Q."/>
            <person name="Li C."/>
            <person name="Zhang P."/>
            <person name="Huang Z."/>
            <person name="Berger S.L."/>
            <person name="Reinberg D."/>
            <person name="Wang J."/>
            <person name="Liebig J."/>
        </authorList>
    </citation>
    <scope>NUCLEOTIDE SEQUENCE [LARGE SCALE GENOMIC DNA]</scope>
    <source>
        <strain evidence="1 2">R22 G/1</strain>
    </source>
</reference>
<proteinExistence type="predicted"/>
<dbReference type="Proteomes" id="UP000008237">
    <property type="component" value="Unassembled WGS sequence"/>
</dbReference>
<dbReference type="STRING" id="610380.E2BQM0"/>
<dbReference type="InParanoid" id="E2BQM0"/>
<keyword evidence="2" id="KW-1185">Reference proteome</keyword>
<feature type="non-terminal residue" evidence="1">
    <location>
        <position position="124"/>
    </location>
</feature>